<comment type="cofactor">
    <cofactor evidence="1">
        <name>FAD</name>
        <dbReference type="ChEBI" id="CHEBI:57692"/>
    </cofactor>
</comment>
<dbReference type="EMBL" id="JAELUP010000065">
    <property type="protein sequence ID" value="MBJ6362286.1"/>
    <property type="molecule type" value="Genomic_DNA"/>
</dbReference>
<evidence type="ECO:0000256" key="4">
    <source>
        <dbReference type="ARBA" id="ARBA00022827"/>
    </source>
</evidence>
<dbReference type="Pfam" id="PF07992">
    <property type="entry name" value="Pyr_redox_2"/>
    <property type="match status" value="1"/>
</dbReference>
<feature type="domain" description="FAD/NAD(P)-binding" evidence="6">
    <location>
        <begin position="3"/>
        <end position="288"/>
    </location>
</feature>
<dbReference type="InterPro" id="IPR051169">
    <property type="entry name" value="NADH-Q_oxidoreductase"/>
</dbReference>
<organism evidence="7 8">
    <name type="scientific">Paenibacillus roseus</name>
    <dbReference type="NCBI Taxonomy" id="2798579"/>
    <lineage>
        <taxon>Bacteria</taxon>
        <taxon>Bacillati</taxon>
        <taxon>Bacillota</taxon>
        <taxon>Bacilli</taxon>
        <taxon>Bacillales</taxon>
        <taxon>Paenibacillaceae</taxon>
        <taxon>Paenibacillus</taxon>
    </lineage>
</organism>
<dbReference type="PRINTS" id="PR00411">
    <property type="entry name" value="PNDRDTASEI"/>
</dbReference>
<keyword evidence="4" id="KW-0274">FAD</keyword>
<dbReference type="PRINTS" id="PR00368">
    <property type="entry name" value="FADPNR"/>
</dbReference>
<name>A0A934J7R9_9BACL</name>
<dbReference type="RefSeq" id="WP_199019809.1">
    <property type="nucleotide sequence ID" value="NZ_JAELUP010000065.1"/>
</dbReference>
<gene>
    <name evidence="7" type="ORF">JFN88_13500</name>
</gene>
<dbReference type="PANTHER" id="PTHR42913:SF3">
    <property type="entry name" value="64 KDA MITOCHONDRIAL NADH DEHYDROGENASE (EUROFUNG)"/>
    <property type="match status" value="1"/>
</dbReference>
<comment type="similarity">
    <text evidence="2">Belongs to the NADH dehydrogenase family.</text>
</comment>
<accession>A0A934J7R9</accession>
<evidence type="ECO:0000256" key="1">
    <source>
        <dbReference type="ARBA" id="ARBA00001974"/>
    </source>
</evidence>
<keyword evidence="5" id="KW-0560">Oxidoreductase</keyword>
<dbReference type="Gene3D" id="3.50.50.100">
    <property type="match status" value="1"/>
</dbReference>
<evidence type="ECO:0000256" key="5">
    <source>
        <dbReference type="ARBA" id="ARBA00023002"/>
    </source>
</evidence>
<dbReference type="Proteomes" id="UP000640274">
    <property type="component" value="Unassembled WGS sequence"/>
</dbReference>
<keyword evidence="3" id="KW-0285">Flavoprotein</keyword>
<protein>
    <submittedName>
        <fullName evidence="7">FAD-dependent oxidoreductase</fullName>
    </submittedName>
</protein>
<sequence length="353" mass="38743">MKRFVILGGGYGGLTLAQSLLEDTIPDDVTITLIDRMPFQGLKTEYYALAAGTASDLELRVAFPSDPRLKLAYGEVSGIDFNTRTVHIEGQDPIEYDGLAIALGCTDRYHGIEGAEQFSTSIQTFSATRETYRQLCDVKPYGQVTIVGGGLSGVEVAAELRESRPDLNIRILDRGSNILSAFPTKLQHYVASWFYNHHVEMCGHVSLTRLEQGVLYDQNKSIETDVTVWTAGIQPVPLVQQMDLPKDSQGRLIINELHQIPDHPEVFVLGDCASLPFSPSAQAAEAQGKQIAEVVHAIWHNKECKLGEIKLKGVLGSLGKKSGFGLMGKRTIIGYVPRVLKSGVLWMSKHHLG</sequence>
<keyword evidence="8" id="KW-1185">Reference proteome</keyword>
<reference evidence="7" key="1">
    <citation type="submission" date="2020-12" db="EMBL/GenBank/DDBJ databases">
        <authorList>
            <person name="Huq M.A."/>
        </authorList>
    </citation>
    <scope>NUCLEOTIDE SEQUENCE</scope>
    <source>
        <strain evidence="7">MAHUQ-46</strain>
    </source>
</reference>
<evidence type="ECO:0000256" key="2">
    <source>
        <dbReference type="ARBA" id="ARBA00005272"/>
    </source>
</evidence>
<dbReference type="SUPFAM" id="SSF51905">
    <property type="entry name" value="FAD/NAD(P)-binding domain"/>
    <property type="match status" value="1"/>
</dbReference>
<evidence type="ECO:0000313" key="7">
    <source>
        <dbReference type="EMBL" id="MBJ6362286.1"/>
    </source>
</evidence>
<dbReference type="InterPro" id="IPR036188">
    <property type="entry name" value="FAD/NAD-bd_sf"/>
</dbReference>
<dbReference type="PANTHER" id="PTHR42913">
    <property type="entry name" value="APOPTOSIS-INDUCING FACTOR 1"/>
    <property type="match status" value="1"/>
</dbReference>
<dbReference type="GO" id="GO:0003955">
    <property type="term" value="F:NAD(P)H dehydrogenase (quinone) activity"/>
    <property type="evidence" value="ECO:0007669"/>
    <property type="project" value="TreeGrafter"/>
</dbReference>
<dbReference type="GO" id="GO:0019646">
    <property type="term" value="P:aerobic electron transport chain"/>
    <property type="evidence" value="ECO:0007669"/>
    <property type="project" value="TreeGrafter"/>
</dbReference>
<comment type="caution">
    <text evidence="7">The sequence shown here is derived from an EMBL/GenBank/DDBJ whole genome shotgun (WGS) entry which is preliminary data.</text>
</comment>
<evidence type="ECO:0000259" key="6">
    <source>
        <dbReference type="Pfam" id="PF07992"/>
    </source>
</evidence>
<proteinExistence type="inferred from homology"/>
<evidence type="ECO:0000256" key="3">
    <source>
        <dbReference type="ARBA" id="ARBA00022630"/>
    </source>
</evidence>
<dbReference type="InterPro" id="IPR023753">
    <property type="entry name" value="FAD/NAD-binding_dom"/>
</dbReference>
<evidence type="ECO:0000313" key="8">
    <source>
        <dbReference type="Proteomes" id="UP000640274"/>
    </source>
</evidence>
<dbReference type="AlphaFoldDB" id="A0A934J7R9"/>